<dbReference type="OrthoDB" id="7876261at2"/>
<accession>A0A2T5JHL7</accession>
<dbReference type="Proteomes" id="UP000244060">
    <property type="component" value="Unassembled WGS sequence"/>
</dbReference>
<protein>
    <recommendedName>
        <fullName evidence="3">Head decoration protein</fullName>
    </recommendedName>
</protein>
<proteinExistence type="predicted"/>
<reference evidence="1 2" key="1">
    <citation type="submission" date="2018-04" db="EMBL/GenBank/DDBJ databases">
        <title>Genomic Encyclopedia of Type Strains, Phase III (KMG-III): the genomes of soil and plant-associated and newly described type strains.</title>
        <authorList>
            <person name="Whitman W."/>
        </authorList>
    </citation>
    <scope>NUCLEOTIDE SEQUENCE [LARGE SCALE GENOMIC DNA]</scope>
    <source>
        <strain evidence="1 2">KA25</strain>
    </source>
</reference>
<evidence type="ECO:0000313" key="2">
    <source>
        <dbReference type="Proteomes" id="UP000244060"/>
    </source>
</evidence>
<dbReference type="RefSeq" id="WP_108222808.1">
    <property type="nucleotide sequence ID" value="NZ_QAOT01000067.1"/>
</dbReference>
<organism evidence="1 2">
    <name type="scientific">Cereibacter azotoformans</name>
    <dbReference type="NCBI Taxonomy" id="43057"/>
    <lineage>
        <taxon>Bacteria</taxon>
        <taxon>Pseudomonadati</taxon>
        <taxon>Pseudomonadota</taxon>
        <taxon>Alphaproteobacteria</taxon>
        <taxon>Rhodobacterales</taxon>
        <taxon>Paracoccaceae</taxon>
        <taxon>Cereibacter</taxon>
    </lineage>
</organism>
<comment type="caution">
    <text evidence="1">The sequence shown here is derived from an EMBL/GenBank/DDBJ whole genome shotgun (WGS) entry which is preliminary data.</text>
</comment>
<evidence type="ECO:0000313" key="1">
    <source>
        <dbReference type="EMBL" id="PTR05335.1"/>
    </source>
</evidence>
<keyword evidence="2" id="KW-1185">Reference proteome</keyword>
<name>A0A2T5JHL7_9RHOB</name>
<gene>
    <name evidence="1" type="ORF">C8J28_1672</name>
</gene>
<sequence length="129" mass="13475">MGYLNDRILDLGLTVLTTEATRLDICHTEPATYAQATGTYSLGHKAGLSVGAPAARTPSGRKVTVAAFEDGTVTGTSTSSATDAEFWAITDTVNSRLLAAGPLTTAQYMTADNTFRIAAFDIWLAGLDG</sequence>
<dbReference type="AlphaFoldDB" id="A0A2T5JHL7"/>
<dbReference type="EMBL" id="QAOT01000067">
    <property type="protein sequence ID" value="PTR05335.1"/>
    <property type="molecule type" value="Genomic_DNA"/>
</dbReference>
<evidence type="ECO:0008006" key="3">
    <source>
        <dbReference type="Google" id="ProtNLM"/>
    </source>
</evidence>